<evidence type="ECO:0000256" key="4">
    <source>
        <dbReference type="ARBA" id="ARBA00022777"/>
    </source>
</evidence>
<comment type="caution">
    <text evidence="8">The sequence shown here is derived from an EMBL/GenBank/DDBJ whole genome shotgun (WGS) entry which is preliminary data.</text>
</comment>
<dbReference type="PROSITE" id="PS50011">
    <property type="entry name" value="PROTEIN_KINASE_DOM"/>
    <property type="match status" value="2"/>
</dbReference>
<keyword evidence="1" id="KW-0723">Serine/threonine-protein kinase</keyword>
<keyword evidence="5 6" id="KW-0067">ATP-binding</keyword>
<evidence type="ECO:0000256" key="3">
    <source>
        <dbReference type="ARBA" id="ARBA00022741"/>
    </source>
</evidence>
<dbReference type="EMBL" id="BQNB010009507">
    <property type="protein sequence ID" value="GJS64465.1"/>
    <property type="molecule type" value="Genomic_DNA"/>
</dbReference>
<dbReference type="PROSITE" id="PS00108">
    <property type="entry name" value="PROTEIN_KINASE_ST"/>
    <property type="match status" value="1"/>
</dbReference>
<keyword evidence="3 6" id="KW-0547">Nucleotide-binding</keyword>
<dbReference type="InterPro" id="IPR008266">
    <property type="entry name" value="Tyr_kinase_AS"/>
</dbReference>
<dbReference type="InterPro" id="IPR001245">
    <property type="entry name" value="Ser-Thr/Tyr_kinase_cat_dom"/>
</dbReference>
<dbReference type="InterPro" id="IPR008271">
    <property type="entry name" value="Ser/Thr_kinase_AS"/>
</dbReference>
<dbReference type="PROSITE" id="PS00109">
    <property type="entry name" value="PROTEIN_KINASE_TYR"/>
    <property type="match status" value="1"/>
</dbReference>
<evidence type="ECO:0000313" key="9">
    <source>
        <dbReference type="Proteomes" id="UP001151760"/>
    </source>
</evidence>
<dbReference type="SUPFAM" id="SSF56112">
    <property type="entry name" value="Protein kinase-like (PK-like)"/>
    <property type="match status" value="3"/>
</dbReference>
<evidence type="ECO:0000256" key="6">
    <source>
        <dbReference type="PROSITE-ProRule" id="PRU10141"/>
    </source>
</evidence>
<feature type="binding site" evidence="6">
    <location>
        <position position="554"/>
    </location>
    <ligand>
        <name>ATP</name>
        <dbReference type="ChEBI" id="CHEBI:30616"/>
    </ligand>
</feature>
<evidence type="ECO:0000259" key="7">
    <source>
        <dbReference type="PROSITE" id="PS50011"/>
    </source>
</evidence>
<organism evidence="8 9">
    <name type="scientific">Tanacetum coccineum</name>
    <dbReference type="NCBI Taxonomy" id="301880"/>
    <lineage>
        <taxon>Eukaryota</taxon>
        <taxon>Viridiplantae</taxon>
        <taxon>Streptophyta</taxon>
        <taxon>Embryophyta</taxon>
        <taxon>Tracheophyta</taxon>
        <taxon>Spermatophyta</taxon>
        <taxon>Magnoliopsida</taxon>
        <taxon>eudicotyledons</taxon>
        <taxon>Gunneridae</taxon>
        <taxon>Pentapetalae</taxon>
        <taxon>asterids</taxon>
        <taxon>campanulids</taxon>
        <taxon>Asterales</taxon>
        <taxon>Asteraceae</taxon>
        <taxon>Asteroideae</taxon>
        <taxon>Anthemideae</taxon>
        <taxon>Anthemidinae</taxon>
        <taxon>Tanacetum</taxon>
    </lineage>
</organism>
<dbReference type="Pfam" id="PF07714">
    <property type="entry name" value="PK_Tyr_Ser-Thr"/>
    <property type="match status" value="2"/>
</dbReference>
<dbReference type="InterPro" id="IPR045272">
    <property type="entry name" value="ANXUR1/2-like"/>
</dbReference>
<dbReference type="Proteomes" id="UP001151760">
    <property type="component" value="Unassembled WGS sequence"/>
</dbReference>
<dbReference type="Gene3D" id="3.30.200.20">
    <property type="entry name" value="Phosphorylase Kinase, domain 1"/>
    <property type="match status" value="1"/>
</dbReference>
<dbReference type="InterPro" id="IPR011009">
    <property type="entry name" value="Kinase-like_dom_sf"/>
</dbReference>
<sequence>MITVQPSSSLCHSGGVDDGDSEFWFMIWLVDCRSLDEYLRQESNEYFSWAERLEICVGIAKGLNYLHSGVEEANENRRLRDALDIHLEVIKVSALKQSLRGAGRKEVAEFNILKIGGEEGERRRGEIRGGFRLLRVSCIEWGERWMGGGWAGAMGGVGSNSSTFYRGDLHDHWQYGPVAIKRFEDFNSFKDELKIVSRLQHKSIIPFIGYCDDGGEKFLIYERADNGSLSTYLPELTWAQRLKICIGAAKGLKYLHSGLGEYESIIHGDFSSQNILVSENLKAKICGLGSSFLVPRNNPDTKVYKKLVGRQEMDPVYRESYIPKVESNVYSLGVVLFEILTGKLVNTECRTQFDEAHLPKIIQNEEHNNNKKNRGFLQKLTLRHKFPWVSWDPSGPTVVRSRDPRGPTLVESLTKCDGDEELNLMALVRCHYGDGFKEFIDPQIRDEIDVRSLHICKEIAYKCISYQIKDRPSLNKIIKRLEEASYIQNHRAPSTVTGQGLQHQKLEDFRIPLMDINSAIGVKGPETKIGDGGFGVVYKGQPLEHWQNRIVAIKCLHPESYQGEYEFRNELNMIYSFSHENIIPFIGYCDEGNEKIIVYEYASEGSLDCHLKDKKNRHDLTWELRLKICLGAARGLDYLHSGLGENNRVIHRDVKSANILLDHNFVAKVCDFGLSKYGPTNQPQTQVYTNAAGTNFYMDPIYHESGVLRKESDVYSFGVVMFELLSGMLAHHQRRIGDDKRKPLINLVRRYYDYRPDLLVDPLIKDEIDNRSFNAFREVAFQCISYNSKERPTMEAIADRVEEALELQVPLQPLSDKMMVRSPTGSSKRLASIRCSSVQVPARIVIRAGKQKD</sequence>
<accession>A0ABQ4XHY8</accession>
<dbReference type="GO" id="GO:0016301">
    <property type="term" value="F:kinase activity"/>
    <property type="evidence" value="ECO:0007669"/>
    <property type="project" value="UniProtKB-KW"/>
</dbReference>
<dbReference type="PANTHER" id="PTHR27003:SF359">
    <property type="entry name" value="SERINE_THREONINE-PROTEIN KINASE UNC-51-RELATED"/>
    <property type="match status" value="1"/>
</dbReference>
<dbReference type="Gene3D" id="1.10.510.10">
    <property type="entry name" value="Transferase(Phosphotransferase) domain 1"/>
    <property type="match status" value="4"/>
</dbReference>
<reference evidence="8" key="1">
    <citation type="journal article" date="2022" name="Int. J. Mol. Sci.">
        <title>Draft Genome of Tanacetum Coccineum: Genomic Comparison of Closely Related Tanacetum-Family Plants.</title>
        <authorList>
            <person name="Yamashiro T."/>
            <person name="Shiraishi A."/>
            <person name="Nakayama K."/>
            <person name="Satake H."/>
        </authorList>
    </citation>
    <scope>NUCLEOTIDE SEQUENCE</scope>
</reference>
<evidence type="ECO:0000256" key="1">
    <source>
        <dbReference type="ARBA" id="ARBA00022527"/>
    </source>
</evidence>
<name>A0ABQ4XHY8_9ASTR</name>
<feature type="domain" description="Protein kinase" evidence="7">
    <location>
        <begin position="523"/>
        <end position="805"/>
    </location>
</feature>
<protein>
    <submittedName>
        <fullName evidence="8">Protein kinase, ATP binding site-containing protein</fullName>
    </submittedName>
</protein>
<feature type="domain" description="Protein kinase" evidence="7">
    <location>
        <begin position="140"/>
        <end position="487"/>
    </location>
</feature>
<dbReference type="InterPro" id="IPR000719">
    <property type="entry name" value="Prot_kinase_dom"/>
</dbReference>
<keyword evidence="4 8" id="KW-0418">Kinase</keyword>
<reference evidence="8" key="2">
    <citation type="submission" date="2022-01" db="EMBL/GenBank/DDBJ databases">
        <authorList>
            <person name="Yamashiro T."/>
            <person name="Shiraishi A."/>
            <person name="Satake H."/>
            <person name="Nakayama K."/>
        </authorList>
    </citation>
    <scope>NUCLEOTIDE SEQUENCE</scope>
</reference>
<dbReference type="PROSITE" id="PS00107">
    <property type="entry name" value="PROTEIN_KINASE_ATP"/>
    <property type="match status" value="1"/>
</dbReference>
<proteinExistence type="predicted"/>
<keyword evidence="2" id="KW-0808">Transferase</keyword>
<evidence type="ECO:0000256" key="5">
    <source>
        <dbReference type="ARBA" id="ARBA00022840"/>
    </source>
</evidence>
<gene>
    <name evidence="8" type="ORF">Tco_0679029</name>
</gene>
<evidence type="ECO:0000313" key="8">
    <source>
        <dbReference type="EMBL" id="GJS64465.1"/>
    </source>
</evidence>
<evidence type="ECO:0000256" key="2">
    <source>
        <dbReference type="ARBA" id="ARBA00022679"/>
    </source>
</evidence>
<dbReference type="PANTHER" id="PTHR27003">
    <property type="entry name" value="OS07G0166700 PROTEIN"/>
    <property type="match status" value="1"/>
</dbReference>
<keyword evidence="9" id="KW-1185">Reference proteome</keyword>
<dbReference type="SMART" id="SM00220">
    <property type="entry name" value="S_TKc"/>
    <property type="match status" value="1"/>
</dbReference>
<dbReference type="InterPro" id="IPR017441">
    <property type="entry name" value="Protein_kinase_ATP_BS"/>
</dbReference>